<dbReference type="EMBL" id="BAAAZA010000010">
    <property type="protein sequence ID" value="GAA3872070.1"/>
    <property type="molecule type" value="Genomic_DNA"/>
</dbReference>
<evidence type="ECO:0000313" key="1">
    <source>
        <dbReference type="EMBL" id="GAA3872070.1"/>
    </source>
</evidence>
<gene>
    <name evidence="1" type="ORF">GCM10022207_41910</name>
</gene>
<organism evidence="1 2">
    <name type="scientific">Streptomyces lannensis</name>
    <dbReference type="NCBI Taxonomy" id="766498"/>
    <lineage>
        <taxon>Bacteria</taxon>
        <taxon>Bacillati</taxon>
        <taxon>Actinomycetota</taxon>
        <taxon>Actinomycetes</taxon>
        <taxon>Kitasatosporales</taxon>
        <taxon>Streptomycetaceae</taxon>
        <taxon>Streptomyces</taxon>
    </lineage>
</organism>
<sequence length="183" mass="20109">MENIRLPHTGRGNGTVPVSHAPNSTATVVEIKGGALSAFYVYGLIDTPDKLEQGRMIVTHNYGGHRTRAVVPRKYTHLIVRRPSHGSLFPRWKLGFRASDSLPELVKSAEGGHPNVLRYAGARTTLRLEVSKGYVALTHRSLRGEGEKELHRSNGPFRGTVELPGSGLVEVDCLVRWSVTLPQ</sequence>
<dbReference type="RefSeq" id="WP_345550053.1">
    <property type="nucleotide sequence ID" value="NZ_BAAAZA010000010.1"/>
</dbReference>
<accession>A0ABP7KBS0</accession>
<protein>
    <submittedName>
        <fullName evidence="1">Uncharacterized protein</fullName>
    </submittedName>
</protein>
<dbReference type="Proteomes" id="UP001501563">
    <property type="component" value="Unassembled WGS sequence"/>
</dbReference>
<reference evidence="2" key="1">
    <citation type="journal article" date="2019" name="Int. J. Syst. Evol. Microbiol.">
        <title>The Global Catalogue of Microorganisms (GCM) 10K type strain sequencing project: providing services to taxonomists for standard genome sequencing and annotation.</title>
        <authorList>
            <consortium name="The Broad Institute Genomics Platform"/>
            <consortium name="The Broad Institute Genome Sequencing Center for Infectious Disease"/>
            <person name="Wu L."/>
            <person name="Ma J."/>
        </authorList>
    </citation>
    <scope>NUCLEOTIDE SEQUENCE [LARGE SCALE GENOMIC DNA]</scope>
    <source>
        <strain evidence="2">JCM 16578</strain>
    </source>
</reference>
<proteinExistence type="predicted"/>
<evidence type="ECO:0000313" key="2">
    <source>
        <dbReference type="Proteomes" id="UP001501563"/>
    </source>
</evidence>
<keyword evidence="2" id="KW-1185">Reference proteome</keyword>
<comment type="caution">
    <text evidence="1">The sequence shown here is derived from an EMBL/GenBank/DDBJ whole genome shotgun (WGS) entry which is preliminary data.</text>
</comment>
<name>A0ABP7KBS0_9ACTN</name>